<gene>
    <name evidence="2" type="ORF">GCM10023321_42100</name>
</gene>
<proteinExistence type="predicted"/>
<dbReference type="Gene3D" id="1.20.120.450">
    <property type="entry name" value="dinb family like domain"/>
    <property type="match status" value="1"/>
</dbReference>
<dbReference type="Proteomes" id="UP001428817">
    <property type="component" value="Unassembled WGS sequence"/>
</dbReference>
<evidence type="ECO:0000259" key="1">
    <source>
        <dbReference type="Pfam" id="PF11716"/>
    </source>
</evidence>
<evidence type="ECO:0000313" key="2">
    <source>
        <dbReference type="EMBL" id="GAA5160069.1"/>
    </source>
</evidence>
<dbReference type="InterPro" id="IPR024344">
    <property type="entry name" value="MDMPI_metal-binding"/>
</dbReference>
<dbReference type="InterPro" id="IPR017517">
    <property type="entry name" value="Maleyloyr_isom"/>
</dbReference>
<dbReference type="InterPro" id="IPR034660">
    <property type="entry name" value="DinB/YfiT-like"/>
</dbReference>
<keyword evidence="3" id="KW-1185">Reference proteome</keyword>
<sequence length="176" mass="18645">MINLGPACGRMIELLHGVPAEALSRPTPCAEYTVMDLIAHVDQVARGFTAMAVNQPEQPAGADPGDGLPERVKALGEAWSDEAAWRGTAVIGGGLELPRERWGKIALTEVVVHGWDLAVATGQPFEPDERTLRDCLAHVAEFVPGAPLPELWGPPVAVPADAPLLDRILGITGRTP</sequence>
<dbReference type="NCBIfam" id="TIGR03086">
    <property type="entry name" value="TIGR03086 family metal-binding protein"/>
    <property type="match status" value="1"/>
</dbReference>
<name>A0ABP9QDG6_9PSEU</name>
<accession>A0ABP9QDG6</accession>
<feature type="domain" description="Mycothiol-dependent maleylpyruvate isomerase metal-binding" evidence="1">
    <location>
        <begin position="6"/>
        <end position="118"/>
    </location>
</feature>
<dbReference type="EMBL" id="BAABJP010000020">
    <property type="protein sequence ID" value="GAA5160069.1"/>
    <property type="molecule type" value="Genomic_DNA"/>
</dbReference>
<evidence type="ECO:0000313" key="3">
    <source>
        <dbReference type="Proteomes" id="UP001428817"/>
    </source>
</evidence>
<dbReference type="RefSeq" id="WP_185060418.1">
    <property type="nucleotide sequence ID" value="NZ_BAABJP010000020.1"/>
</dbReference>
<dbReference type="SUPFAM" id="SSF109854">
    <property type="entry name" value="DinB/YfiT-like putative metalloenzymes"/>
    <property type="match status" value="1"/>
</dbReference>
<comment type="caution">
    <text evidence="2">The sequence shown here is derived from an EMBL/GenBank/DDBJ whole genome shotgun (WGS) entry which is preliminary data.</text>
</comment>
<dbReference type="NCBIfam" id="TIGR03083">
    <property type="entry name" value="maleylpyruvate isomerase family mycothiol-dependent enzyme"/>
    <property type="match status" value="1"/>
</dbReference>
<reference evidence="3" key="1">
    <citation type="journal article" date="2019" name="Int. J. Syst. Evol. Microbiol.">
        <title>The Global Catalogue of Microorganisms (GCM) 10K type strain sequencing project: providing services to taxonomists for standard genome sequencing and annotation.</title>
        <authorList>
            <consortium name="The Broad Institute Genomics Platform"/>
            <consortium name="The Broad Institute Genome Sequencing Center for Infectious Disease"/>
            <person name="Wu L."/>
            <person name="Ma J."/>
        </authorList>
    </citation>
    <scope>NUCLEOTIDE SEQUENCE [LARGE SCALE GENOMIC DNA]</scope>
    <source>
        <strain evidence="3">JCM 18303</strain>
    </source>
</reference>
<dbReference type="Pfam" id="PF11716">
    <property type="entry name" value="MDMPI_N"/>
    <property type="match status" value="1"/>
</dbReference>
<protein>
    <submittedName>
        <fullName evidence="2">TIGR03086 family metal-binding protein</fullName>
    </submittedName>
</protein>
<organism evidence="2 3">
    <name type="scientific">Pseudonocardia eucalypti</name>
    <dbReference type="NCBI Taxonomy" id="648755"/>
    <lineage>
        <taxon>Bacteria</taxon>
        <taxon>Bacillati</taxon>
        <taxon>Actinomycetota</taxon>
        <taxon>Actinomycetes</taxon>
        <taxon>Pseudonocardiales</taxon>
        <taxon>Pseudonocardiaceae</taxon>
        <taxon>Pseudonocardia</taxon>
    </lineage>
</organism>
<dbReference type="InterPro" id="IPR017520">
    <property type="entry name" value="CHP03086"/>
</dbReference>